<keyword evidence="4" id="KW-1185">Reference proteome</keyword>
<gene>
    <name evidence="3" type="ORF">H9649_06040</name>
</gene>
<dbReference type="InterPro" id="IPR012867">
    <property type="entry name" value="DUF1648"/>
</dbReference>
<feature type="transmembrane region" description="Helical" evidence="1">
    <location>
        <begin position="60"/>
        <end position="80"/>
    </location>
</feature>
<feature type="domain" description="DUF1648" evidence="2">
    <location>
        <begin position="25"/>
        <end position="70"/>
    </location>
</feature>
<keyword evidence="1" id="KW-0812">Transmembrane</keyword>
<keyword evidence="1" id="KW-1133">Transmembrane helix</keyword>
<evidence type="ECO:0000313" key="4">
    <source>
        <dbReference type="Proteomes" id="UP000626786"/>
    </source>
</evidence>
<evidence type="ECO:0000259" key="2">
    <source>
        <dbReference type="Pfam" id="PF07853"/>
    </source>
</evidence>
<name>A0ABR8U8T5_9BACL</name>
<organism evidence="3 4">
    <name type="scientific">Sporosarcina quadrami</name>
    <dbReference type="NCBI Taxonomy" id="2762234"/>
    <lineage>
        <taxon>Bacteria</taxon>
        <taxon>Bacillati</taxon>
        <taxon>Bacillota</taxon>
        <taxon>Bacilli</taxon>
        <taxon>Bacillales</taxon>
        <taxon>Caryophanaceae</taxon>
        <taxon>Sporosarcina</taxon>
    </lineage>
</organism>
<feature type="transmembrane region" description="Helical" evidence="1">
    <location>
        <begin position="136"/>
        <end position="158"/>
    </location>
</feature>
<dbReference type="Pfam" id="PF07853">
    <property type="entry name" value="DUF1648"/>
    <property type="match status" value="1"/>
</dbReference>
<proteinExistence type="predicted"/>
<feature type="transmembrane region" description="Helical" evidence="1">
    <location>
        <begin position="20"/>
        <end position="40"/>
    </location>
</feature>
<sequence length="164" mass="18766">MYNRPKIDIPKTTFEKAFDIITSVLFIGWIVYLIYIWGQLPAQVPAHFNGAGEVDRLGSKWELIILPLIAIIMTPFLAFLEKHPEWHNYMNLTEDNIEFQYKNSRMLLNVVKNESVLFLAYISVQSSQVALGNASSLGFGFLPTFIIILFGSMAFFIVRSVKNK</sequence>
<evidence type="ECO:0000313" key="3">
    <source>
        <dbReference type="EMBL" id="MBD7984133.1"/>
    </source>
</evidence>
<dbReference type="RefSeq" id="WP_191693822.1">
    <property type="nucleotide sequence ID" value="NZ_JACSQN010000004.1"/>
</dbReference>
<evidence type="ECO:0000256" key="1">
    <source>
        <dbReference type="SAM" id="Phobius"/>
    </source>
</evidence>
<dbReference type="Proteomes" id="UP000626786">
    <property type="component" value="Unassembled WGS sequence"/>
</dbReference>
<dbReference type="EMBL" id="JACSQN010000004">
    <property type="protein sequence ID" value="MBD7984133.1"/>
    <property type="molecule type" value="Genomic_DNA"/>
</dbReference>
<accession>A0ABR8U8T5</accession>
<comment type="caution">
    <text evidence="3">The sequence shown here is derived from an EMBL/GenBank/DDBJ whole genome shotgun (WGS) entry which is preliminary data.</text>
</comment>
<reference evidence="3 4" key="1">
    <citation type="submission" date="2020-08" db="EMBL/GenBank/DDBJ databases">
        <title>A Genomic Blueprint of the Chicken Gut Microbiome.</title>
        <authorList>
            <person name="Gilroy R."/>
            <person name="Ravi A."/>
            <person name="Getino M."/>
            <person name="Pursley I."/>
            <person name="Horton D.L."/>
            <person name="Alikhan N.-F."/>
            <person name="Baker D."/>
            <person name="Gharbi K."/>
            <person name="Hall N."/>
            <person name="Watson M."/>
            <person name="Adriaenssens E.M."/>
            <person name="Foster-Nyarko E."/>
            <person name="Jarju S."/>
            <person name="Secka A."/>
            <person name="Antonio M."/>
            <person name="Oren A."/>
            <person name="Chaudhuri R."/>
            <person name="La Ragione R.M."/>
            <person name="Hildebrand F."/>
            <person name="Pallen M.J."/>
        </authorList>
    </citation>
    <scope>NUCLEOTIDE SEQUENCE [LARGE SCALE GENOMIC DNA]</scope>
    <source>
        <strain evidence="3 4">Sa2YVA2</strain>
    </source>
</reference>
<protein>
    <submittedName>
        <fullName evidence="3">DUF1648 domain-containing protein</fullName>
    </submittedName>
</protein>
<keyword evidence="1" id="KW-0472">Membrane</keyword>